<feature type="coiled-coil region" evidence="13">
    <location>
        <begin position="57"/>
        <end position="84"/>
    </location>
</feature>
<dbReference type="Gene3D" id="1.10.8.1220">
    <property type="match status" value="1"/>
</dbReference>
<evidence type="ECO:0000256" key="8">
    <source>
        <dbReference type="ARBA" id="ARBA00023054"/>
    </source>
</evidence>
<feature type="domain" description="Dynein heavy chain coiled coil stalk" evidence="15">
    <location>
        <begin position="55"/>
        <end position="383"/>
    </location>
</feature>
<evidence type="ECO:0000256" key="2">
    <source>
        <dbReference type="ARBA" id="ARBA00008887"/>
    </source>
</evidence>
<keyword evidence="12" id="KW-0966">Cell projection</keyword>
<reference evidence="19" key="1">
    <citation type="submission" date="2023-08" db="EMBL/GenBank/DDBJ databases">
        <authorList>
            <person name="Alioto T."/>
            <person name="Alioto T."/>
            <person name="Gomez Garrido J."/>
        </authorList>
    </citation>
    <scope>NUCLEOTIDE SEQUENCE</scope>
</reference>
<evidence type="ECO:0000313" key="19">
    <source>
        <dbReference type="EMBL" id="CAI9715295.1"/>
    </source>
</evidence>
<accession>A0AA36EX87</accession>
<dbReference type="InterPro" id="IPR004273">
    <property type="entry name" value="Dynein_heavy_D6_P-loop"/>
</dbReference>
<name>A0AA36EX87_OCTVU</name>
<protein>
    <submittedName>
        <fullName evidence="19">Dynein beta chain, ciliary-like</fullName>
    </submittedName>
</protein>
<dbReference type="FunFam" id="1.20.920.20:FF:000003">
    <property type="entry name" value="Dynein axonemal heavy chain 17"/>
    <property type="match status" value="1"/>
</dbReference>
<dbReference type="GO" id="GO:0051959">
    <property type="term" value="F:dynein light intermediate chain binding"/>
    <property type="evidence" value="ECO:0007669"/>
    <property type="project" value="InterPro"/>
</dbReference>
<evidence type="ECO:0000256" key="10">
    <source>
        <dbReference type="ARBA" id="ARBA00023175"/>
    </source>
</evidence>
<evidence type="ECO:0000256" key="11">
    <source>
        <dbReference type="ARBA" id="ARBA00023212"/>
    </source>
</evidence>
<dbReference type="FunFam" id="1.10.8.1220:FF:000001">
    <property type="entry name" value="Dynein axonemal heavy chain 5"/>
    <property type="match status" value="1"/>
</dbReference>
<dbReference type="GO" id="GO:0005524">
    <property type="term" value="F:ATP binding"/>
    <property type="evidence" value="ECO:0007669"/>
    <property type="project" value="UniProtKB-KW"/>
</dbReference>
<dbReference type="GO" id="GO:0030286">
    <property type="term" value="C:dynein complex"/>
    <property type="evidence" value="ECO:0007669"/>
    <property type="project" value="UniProtKB-KW"/>
</dbReference>
<keyword evidence="11" id="KW-0206">Cytoskeleton</keyword>
<dbReference type="GO" id="GO:0007018">
    <property type="term" value="P:microtubule-based movement"/>
    <property type="evidence" value="ECO:0007669"/>
    <property type="project" value="InterPro"/>
</dbReference>
<dbReference type="AlphaFoldDB" id="A0AA36EX87"/>
<evidence type="ECO:0000313" key="20">
    <source>
        <dbReference type="Proteomes" id="UP001162480"/>
    </source>
</evidence>
<dbReference type="InterPro" id="IPR027417">
    <property type="entry name" value="P-loop_NTPase"/>
</dbReference>
<feature type="domain" description="Dynein heavy chain AAA lid" evidence="17">
    <location>
        <begin position="780"/>
        <end position="916"/>
    </location>
</feature>
<feature type="domain" description="Dynein heavy chain C-terminal" evidence="18">
    <location>
        <begin position="950"/>
        <end position="1156"/>
    </location>
</feature>
<evidence type="ECO:0000259" key="17">
    <source>
        <dbReference type="Pfam" id="PF18198"/>
    </source>
</evidence>
<dbReference type="GO" id="GO:0008569">
    <property type="term" value="F:minus-end-directed microtubule motor activity"/>
    <property type="evidence" value="ECO:0007669"/>
    <property type="project" value="InterPro"/>
</dbReference>
<dbReference type="Pfam" id="PF12781">
    <property type="entry name" value="AAA_9"/>
    <property type="match status" value="1"/>
</dbReference>
<dbReference type="EMBL" id="OX597814">
    <property type="protein sequence ID" value="CAI9715295.1"/>
    <property type="molecule type" value="Genomic_DNA"/>
</dbReference>
<evidence type="ECO:0000256" key="4">
    <source>
        <dbReference type="ARBA" id="ARBA00022701"/>
    </source>
</evidence>
<dbReference type="Gene3D" id="3.40.50.300">
    <property type="entry name" value="P-loop containing nucleotide triphosphate hydrolases"/>
    <property type="match status" value="2"/>
</dbReference>
<dbReference type="GO" id="GO:0005930">
    <property type="term" value="C:axoneme"/>
    <property type="evidence" value="ECO:0007669"/>
    <property type="project" value="UniProtKB-SubCell"/>
</dbReference>
<dbReference type="Pfam" id="PF18198">
    <property type="entry name" value="AAA_lid_11"/>
    <property type="match status" value="1"/>
</dbReference>
<keyword evidence="9" id="KW-0969">Cilium</keyword>
<dbReference type="Pfam" id="PF18199">
    <property type="entry name" value="Dynein_C"/>
    <property type="match status" value="1"/>
</dbReference>
<comment type="similarity">
    <text evidence="2">Belongs to the dynein heavy chain family.</text>
</comment>
<dbReference type="Proteomes" id="UP001162480">
    <property type="component" value="Chromosome 1"/>
</dbReference>
<evidence type="ECO:0000259" key="15">
    <source>
        <dbReference type="Pfam" id="PF12777"/>
    </source>
</evidence>
<keyword evidence="4" id="KW-0493">Microtubule</keyword>
<gene>
    <name evidence="19" type="ORF">OCTVUL_1B026186</name>
</gene>
<keyword evidence="7" id="KW-0243">Dynein</keyword>
<dbReference type="FunFam" id="1.10.8.720:FF:000002">
    <property type="entry name" value="Dynein heavy chain 9, axonemal"/>
    <property type="match status" value="1"/>
</dbReference>
<dbReference type="InterPro" id="IPR041658">
    <property type="entry name" value="AAA_lid_11"/>
</dbReference>
<evidence type="ECO:0000256" key="12">
    <source>
        <dbReference type="ARBA" id="ARBA00023273"/>
    </source>
</evidence>
<dbReference type="GO" id="GO:0045505">
    <property type="term" value="F:dynein intermediate chain binding"/>
    <property type="evidence" value="ECO:0007669"/>
    <property type="project" value="InterPro"/>
</dbReference>
<evidence type="ECO:0000256" key="13">
    <source>
        <dbReference type="SAM" id="Coils"/>
    </source>
</evidence>
<dbReference type="Gene3D" id="1.20.920.20">
    <property type="match status" value="1"/>
</dbReference>
<evidence type="ECO:0000256" key="7">
    <source>
        <dbReference type="ARBA" id="ARBA00023017"/>
    </source>
</evidence>
<keyword evidence="5" id="KW-0547">Nucleotide-binding</keyword>
<keyword evidence="3" id="KW-0963">Cytoplasm</keyword>
<comment type="subcellular location">
    <subcellularLocation>
        <location evidence="1">Cytoplasm</location>
        <location evidence="1">Cytoskeleton</location>
        <location evidence="1">Cilium axoneme</location>
    </subcellularLocation>
</comment>
<evidence type="ECO:0000256" key="6">
    <source>
        <dbReference type="ARBA" id="ARBA00022840"/>
    </source>
</evidence>
<evidence type="ECO:0000259" key="14">
    <source>
        <dbReference type="Pfam" id="PF03028"/>
    </source>
</evidence>
<keyword evidence="8 13" id="KW-0175">Coiled coil</keyword>
<dbReference type="Pfam" id="PF12777">
    <property type="entry name" value="MT"/>
    <property type="match status" value="1"/>
</dbReference>
<proteinExistence type="inferred from homology"/>
<evidence type="ECO:0000259" key="16">
    <source>
        <dbReference type="Pfam" id="PF12781"/>
    </source>
</evidence>
<dbReference type="PANTHER" id="PTHR45703:SF8">
    <property type="entry name" value="DYNEINS HEAVY CHAIN"/>
    <property type="match status" value="1"/>
</dbReference>
<evidence type="ECO:0000256" key="1">
    <source>
        <dbReference type="ARBA" id="ARBA00004430"/>
    </source>
</evidence>
<dbReference type="InterPro" id="IPR042219">
    <property type="entry name" value="AAA_lid_11_sf"/>
</dbReference>
<keyword evidence="6" id="KW-0067">ATP-binding</keyword>
<keyword evidence="10" id="KW-0505">Motor protein</keyword>
<dbReference type="Pfam" id="PF03028">
    <property type="entry name" value="Dynein_heavy"/>
    <property type="match status" value="1"/>
</dbReference>
<feature type="coiled-coil region" evidence="13">
    <location>
        <begin position="534"/>
        <end position="564"/>
    </location>
</feature>
<dbReference type="Gene3D" id="1.20.1270.280">
    <property type="match status" value="1"/>
</dbReference>
<dbReference type="InterPro" id="IPR026983">
    <property type="entry name" value="DHC"/>
</dbReference>
<organism evidence="19 20">
    <name type="scientific">Octopus vulgaris</name>
    <name type="common">Common octopus</name>
    <dbReference type="NCBI Taxonomy" id="6645"/>
    <lineage>
        <taxon>Eukaryota</taxon>
        <taxon>Metazoa</taxon>
        <taxon>Spiralia</taxon>
        <taxon>Lophotrochozoa</taxon>
        <taxon>Mollusca</taxon>
        <taxon>Cephalopoda</taxon>
        <taxon>Coleoidea</taxon>
        <taxon>Octopodiformes</taxon>
        <taxon>Octopoda</taxon>
        <taxon>Incirrata</taxon>
        <taxon>Octopodidae</taxon>
        <taxon>Octopus</taxon>
    </lineage>
</organism>
<evidence type="ECO:0000259" key="18">
    <source>
        <dbReference type="Pfam" id="PF18199"/>
    </source>
</evidence>
<evidence type="ECO:0000256" key="5">
    <source>
        <dbReference type="ARBA" id="ARBA00022741"/>
    </source>
</evidence>
<dbReference type="InterPro" id="IPR043160">
    <property type="entry name" value="Dynein_C_barrel"/>
</dbReference>
<dbReference type="FunFam" id="3.10.490.20:FF:000002">
    <property type="entry name" value="Dynein axonemal heavy chain 17"/>
    <property type="match status" value="1"/>
</dbReference>
<feature type="domain" description="Dynein heavy chain region D6 P-loop" evidence="14">
    <location>
        <begin position="687"/>
        <end position="748"/>
    </location>
</feature>
<evidence type="ECO:0000256" key="9">
    <source>
        <dbReference type="ARBA" id="ARBA00023069"/>
    </source>
</evidence>
<feature type="domain" description="Dynein heavy chain ATP-binding dynein motor region" evidence="16">
    <location>
        <begin position="412"/>
        <end position="507"/>
    </location>
</feature>
<dbReference type="PANTHER" id="PTHR45703">
    <property type="entry name" value="DYNEIN HEAVY CHAIN"/>
    <property type="match status" value="1"/>
</dbReference>
<dbReference type="GO" id="GO:0005874">
    <property type="term" value="C:microtubule"/>
    <property type="evidence" value="ECO:0007669"/>
    <property type="project" value="UniProtKB-KW"/>
</dbReference>
<dbReference type="Gene3D" id="1.10.8.720">
    <property type="entry name" value="Region D6 of dynein motor"/>
    <property type="match status" value="1"/>
</dbReference>
<dbReference type="InterPro" id="IPR024743">
    <property type="entry name" value="Dynein_HC_stalk"/>
</dbReference>
<evidence type="ECO:0000256" key="3">
    <source>
        <dbReference type="ARBA" id="ARBA00022490"/>
    </source>
</evidence>
<keyword evidence="20" id="KW-1185">Reference proteome</keyword>
<sequence length="1158" mass="130785">MHCLTYKGCFLNCCCMSYRDCSSTTCRLTYKRCYCTCYRDYRGKTTMDVALCNKHQVDDLKAKLAEQEIELAEKNEDANKLIAIVGAETEKVAQEKAIADEEAIKVQIINEEVSQKAKDCSEDLAKAEPALQAAMEALDTLNKKNLTEMKSFGSPPAAVINVASAVMVLLAPDGRIPADRSWKAAKATVMSKVDAFLTNLKEYNKENIHENCRKAIQPYLNDKDFNPEFIYAKSSAAAGLCAWVINIMKFYEVFCDVEPKRIALNVANAELAAAQEKLAFLQAKLVQLELSLASLTAKFQKATDAKLKCQAEADATNNTIVLANRLVGGLASENVRWAESINILKEQEKTLPGDILLVSSFVSYLGCFTKPYRLELLEKIWITTLENIKDIIPISSEFEPLSLLIDDTIIAKWNNDWLPSDKMSIENATILTTCERWPLVIDPQLQGIKWIKQNFAANLKTVRIGQKGYMDVIEAAVSSGDTVLIENIGESIDPILNPLLGRNTIKKQLEDFLLARLSAAEGNFLGDYALVENLETTKSTAAEIETKVAEAKTTEREINDARENYRPAACRASLIYFLLGDLNKIHPMYQFSLKAFSTVFEKAIEQAELAEDVSERVVNLIDKITYSVYQYTTRGLFERDKLIFTSQLTFQILLLKNDLNAKELDFLLRFPFIPNLISPVNFISHTGWGGIKNVHLVAKWLSQLEKKLEQYSLVSHDNYRVFISAEPAASAESHIIPHGILESAIKIINEPPSGMQANLHKALNNFTQETLEMCARETEFKSILFVLCYFHAVVQERRKFGPQGWNRSYPFNVGDLTISVNVLYNYLEANNKVPWEDLRYLFGEIMYGGHITDDWDRRLCRTYLEVYMHPDMLSSELFLAPGFPIPPNSDFKGYHAYIDEMLPPESPYLYGLHPNAEIEFLTSTSENLFKTVFEMQPQDSGTAGGAGISKEEKGELTITSDMEDLSNALYMDQVPNGWANRAYPSLYTLTAWYADLIQRVKELEGWVSDFQLPAAVWLAGFFNPQSFLTAIMQQMARKNEWPLDKMCIQCDVTKKCRDDMAGPPREGAFIHGLFMEGARWDTQTGMIGESLLKELTPMLPIVFLKAIPVDRQETKNIYQCPVYKTKQRGPTFVWTFNLKTKEKSSKWILGGVCLLLQV</sequence>
<dbReference type="InterPro" id="IPR035706">
    <property type="entry name" value="AAA_9"/>
</dbReference>
<dbReference type="InterPro" id="IPR041228">
    <property type="entry name" value="Dynein_C"/>
</dbReference>
<feature type="coiled-coil region" evidence="13">
    <location>
        <begin position="264"/>
        <end position="305"/>
    </location>
</feature>
<dbReference type="Gene3D" id="3.10.490.20">
    <property type="match status" value="1"/>
</dbReference>